<keyword evidence="3 6" id="KW-0808">Transferase</keyword>
<gene>
    <name evidence="9" type="ORF">A5CPEGH6_05530</name>
</gene>
<evidence type="ECO:0000256" key="3">
    <source>
        <dbReference type="ARBA" id="ARBA00022679"/>
    </source>
</evidence>
<keyword evidence="5 6" id="KW-0694">RNA-binding</keyword>
<evidence type="ECO:0000259" key="8">
    <source>
        <dbReference type="PROSITE" id="PS51686"/>
    </source>
</evidence>
<dbReference type="SUPFAM" id="SSF53335">
    <property type="entry name" value="S-adenosyl-L-methionine-dependent methyltransferases"/>
    <property type="match status" value="1"/>
</dbReference>
<dbReference type="GO" id="GO:0003723">
    <property type="term" value="F:RNA binding"/>
    <property type="evidence" value="ECO:0007669"/>
    <property type="project" value="UniProtKB-UniRule"/>
</dbReference>
<dbReference type="InterPro" id="IPR031341">
    <property type="entry name" value="Methyltr_RsmF_N"/>
</dbReference>
<proteinExistence type="inferred from homology"/>
<evidence type="ECO:0000256" key="2">
    <source>
        <dbReference type="ARBA" id="ARBA00022603"/>
    </source>
</evidence>
<keyword evidence="10" id="KW-1185">Reference proteome</keyword>
<dbReference type="Pfam" id="PF13636">
    <property type="entry name" value="Methyltranf_PUA"/>
    <property type="match status" value="1"/>
</dbReference>
<dbReference type="GeneID" id="98672525"/>
<feature type="binding site" evidence="6">
    <location>
        <position position="179"/>
    </location>
    <ligand>
        <name>S-adenosyl-L-methionine</name>
        <dbReference type="ChEBI" id="CHEBI:59789"/>
    </ligand>
</feature>
<dbReference type="GO" id="GO:0008173">
    <property type="term" value="F:RNA methyltransferase activity"/>
    <property type="evidence" value="ECO:0007669"/>
    <property type="project" value="InterPro"/>
</dbReference>
<dbReference type="InterPro" id="IPR001678">
    <property type="entry name" value="MeTrfase_RsmB-F_NOP2_dom"/>
</dbReference>
<dbReference type="KEGG" id="ada:A5CPEGH6_05530"/>
<evidence type="ECO:0000256" key="7">
    <source>
        <dbReference type="SAM" id="MobiDB-lite"/>
    </source>
</evidence>
<dbReference type="PRINTS" id="PR02008">
    <property type="entry name" value="RCMTFAMILY"/>
</dbReference>
<evidence type="ECO:0000256" key="4">
    <source>
        <dbReference type="ARBA" id="ARBA00022691"/>
    </source>
</evidence>
<reference evidence="10" key="1">
    <citation type="submission" date="2019-06" db="EMBL/GenBank/DDBJ databases">
        <title>Alistipes onderdonkii subsp. vulgaris subsp. nov., Alistipes dispar sp. nov. and Alistipes communis sp. nov., isolated from human faeces, and creation of Alistipes onderdonkii subsp. onderdonkii subsp. nov.</title>
        <authorList>
            <person name="Sakamoto M."/>
            <person name="Ikeyama N."/>
            <person name="Ogata Y."/>
            <person name="Suda W."/>
            <person name="Iino T."/>
            <person name="Hattori M."/>
            <person name="Ohkuma M."/>
        </authorList>
    </citation>
    <scope>NUCLEOTIDE SEQUENCE [LARGE SCALE GENOMIC DNA]</scope>
    <source>
        <strain evidence="10">5CPEGH6</strain>
    </source>
</reference>
<dbReference type="Proteomes" id="UP000319374">
    <property type="component" value="Chromosome"/>
</dbReference>
<dbReference type="GO" id="GO:0001510">
    <property type="term" value="P:RNA methylation"/>
    <property type="evidence" value="ECO:0007669"/>
    <property type="project" value="InterPro"/>
</dbReference>
<feature type="active site" description="Nucleophile" evidence="6">
    <location>
        <position position="276"/>
    </location>
</feature>
<feature type="compositionally biased region" description="Low complexity" evidence="7">
    <location>
        <begin position="64"/>
        <end position="73"/>
    </location>
</feature>
<dbReference type="CDD" id="cd02440">
    <property type="entry name" value="AdoMet_MTases"/>
    <property type="match status" value="1"/>
</dbReference>
<dbReference type="InterPro" id="IPR027391">
    <property type="entry name" value="Nol1_Nop2_Fmu_2"/>
</dbReference>
<feature type="domain" description="SAM-dependent MTase RsmB/NOP-type" evidence="8">
    <location>
        <begin position="23"/>
        <end position="343"/>
    </location>
</feature>
<dbReference type="PROSITE" id="PS51686">
    <property type="entry name" value="SAM_MT_RSMB_NOP"/>
    <property type="match status" value="1"/>
</dbReference>
<keyword evidence="1" id="KW-0963">Cytoplasm</keyword>
<dbReference type="RefSeq" id="WP_141427779.1">
    <property type="nucleotide sequence ID" value="NZ_AP019736.1"/>
</dbReference>
<dbReference type="Gene3D" id="3.40.50.150">
    <property type="entry name" value="Vaccinia Virus protein VP39"/>
    <property type="match status" value="1"/>
</dbReference>
<dbReference type="PANTHER" id="PTHR22807:SF30">
    <property type="entry name" value="28S RRNA (CYTOSINE(4447)-C(5))-METHYLTRANSFERASE-RELATED"/>
    <property type="match status" value="1"/>
</dbReference>
<evidence type="ECO:0000313" key="10">
    <source>
        <dbReference type="Proteomes" id="UP000319374"/>
    </source>
</evidence>
<feature type="binding site" evidence="6">
    <location>
        <begin position="155"/>
        <end position="161"/>
    </location>
    <ligand>
        <name>S-adenosyl-L-methionine</name>
        <dbReference type="ChEBI" id="CHEBI:59789"/>
    </ligand>
</feature>
<dbReference type="Pfam" id="PF17125">
    <property type="entry name" value="Methyltr_RsmF_N"/>
    <property type="match status" value="1"/>
</dbReference>
<evidence type="ECO:0000313" key="9">
    <source>
        <dbReference type="EMBL" id="BBL05915.1"/>
    </source>
</evidence>
<sequence>MELPPKFVERVLRDLGTAEGRALCGALDAPPPVSVRLNPAKTGTDRLPELFPEVLPGGPGGAGTPQAVSGASVSSGASGSAAFSGTETPPGLPQLDVAGRVPWCAGGLYLASRPQFTFDSDFHAGAYYVQEASSQAVGHLLGGAAVRGARVLDLCAAPGGKTTLYASLAGPEGLVVANEIDRRRAAVLADNVRKWGTGNVVVTTCEPRAVCDFEAWFDVVAVDAPCSGEGMFRKDPASRAEWSEGGVRVCAARQEEILREAWRALKPGGTLLYSTCTFNRDEDEGVLERLLAAVGSEAAETEERPVDGAWGVVCGRVGAFRTYRFYPHRAVGEGFFAAVARKAPDAEGRMRTPRARRAVFAPADRATAAELARWTLDPGAMRFGTVAGSCYGWFAAQADAVRALSEALPAIYSGVAFGQVFRGVLKPDPALAFHTGLNRGALPVAELDGPTAVRYLRRQDIPPGELAEGMNLIAARGRALGFAKRIGRRVNNLYPNSLRIIKQD</sequence>
<comment type="caution">
    <text evidence="6">Lacks conserved residue(s) required for the propagation of feature annotation.</text>
</comment>
<dbReference type="Gene3D" id="3.30.70.1170">
    <property type="entry name" value="Sun protein, domain 3"/>
    <property type="match status" value="1"/>
</dbReference>
<dbReference type="Gene3D" id="2.30.130.60">
    <property type="match status" value="1"/>
</dbReference>
<protein>
    <submittedName>
        <fullName evidence="9">rRNA cytosine-C5-methyltransferase</fullName>
    </submittedName>
</protein>
<dbReference type="AlphaFoldDB" id="A0A4Y1WYS4"/>
<dbReference type="OrthoDB" id="9810297at2"/>
<comment type="similarity">
    <text evidence="6">Belongs to the class I-like SAM-binding methyltransferase superfamily. RsmB/NOP family.</text>
</comment>
<evidence type="ECO:0000256" key="6">
    <source>
        <dbReference type="PROSITE-ProRule" id="PRU01023"/>
    </source>
</evidence>
<evidence type="ECO:0000256" key="5">
    <source>
        <dbReference type="ARBA" id="ARBA00022884"/>
    </source>
</evidence>
<dbReference type="EMBL" id="AP019736">
    <property type="protein sequence ID" value="BBL05915.1"/>
    <property type="molecule type" value="Genomic_DNA"/>
</dbReference>
<name>A0A4Y1WYS4_9BACT</name>
<keyword evidence="4 6" id="KW-0949">S-adenosyl-L-methionine</keyword>
<dbReference type="InterPro" id="IPR023267">
    <property type="entry name" value="RCMT"/>
</dbReference>
<dbReference type="InterPro" id="IPR049560">
    <property type="entry name" value="MeTrfase_RsmB-F_NOP2_cat"/>
</dbReference>
<dbReference type="PANTHER" id="PTHR22807">
    <property type="entry name" value="NOP2 YEAST -RELATED NOL1/NOP2/FMU SUN DOMAIN-CONTAINING"/>
    <property type="match status" value="1"/>
</dbReference>
<feature type="binding site" evidence="6">
    <location>
        <position position="223"/>
    </location>
    <ligand>
        <name>S-adenosyl-L-methionine</name>
        <dbReference type="ChEBI" id="CHEBI:59789"/>
    </ligand>
</feature>
<keyword evidence="2 6" id="KW-0489">Methyltransferase</keyword>
<accession>A0A4Y1WYS4</accession>
<feature type="region of interest" description="Disordered" evidence="7">
    <location>
        <begin position="53"/>
        <end position="73"/>
    </location>
</feature>
<dbReference type="InterPro" id="IPR029063">
    <property type="entry name" value="SAM-dependent_MTases_sf"/>
</dbReference>
<evidence type="ECO:0000256" key="1">
    <source>
        <dbReference type="ARBA" id="ARBA00022490"/>
    </source>
</evidence>
<dbReference type="Pfam" id="PF01189">
    <property type="entry name" value="Methyltr_RsmB-F"/>
    <property type="match status" value="1"/>
</dbReference>
<organism evidence="9 10">
    <name type="scientific">Alistipes dispar</name>
    <dbReference type="NCBI Taxonomy" id="2585119"/>
    <lineage>
        <taxon>Bacteria</taxon>
        <taxon>Pseudomonadati</taxon>
        <taxon>Bacteroidota</taxon>
        <taxon>Bacteroidia</taxon>
        <taxon>Bacteroidales</taxon>
        <taxon>Rikenellaceae</taxon>
        <taxon>Alistipes</taxon>
    </lineage>
</organism>